<evidence type="ECO:0000256" key="3">
    <source>
        <dbReference type="ARBA" id="ARBA00022989"/>
    </source>
</evidence>
<keyword evidence="4 5" id="KW-0472">Membrane</keyword>
<dbReference type="AlphaFoldDB" id="A0A2S5CRT7"/>
<dbReference type="Proteomes" id="UP000237423">
    <property type="component" value="Unassembled WGS sequence"/>
</dbReference>
<feature type="transmembrane region" description="Helical" evidence="5">
    <location>
        <begin position="31"/>
        <end position="52"/>
    </location>
</feature>
<keyword evidence="3 5" id="KW-1133">Transmembrane helix</keyword>
<sequence length="163" mass="17682">MIWLDYAIAGVVSVASVIGTLKGYNQQAFSLAVACLALLVGLGFSHDLAYLFPPAFKDPAAKLAAAFIALYALTVSIAAIIRLLLGNVLKSTPPKLLHRFGGLCLGLLRGGLWATIIVILAGLSVLPQSPWWHRTQFVPPFQTLALWLKDHLPSVLLENIHYR</sequence>
<comment type="caution">
    <text evidence="6">The sequence shown here is derived from an EMBL/GenBank/DDBJ whole genome shotgun (WGS) entry which is preliminary data.</text>
</comment>
<dbReference type="GO" id="GO:0016020">
    <property type="term" value="C:membrane"/>
    <property type="evidence" value="ECO:0007669"/>
    <property type="project" value="UniProtKB-SubCell"/>
</dbReference>
<proteinExistence type="predicted"/>
<organism evidence="6 7">
    <name type="scientific">Methylovulum psychrotolerans</name>
    <dbReference type="NCBI Taxonomy" id="1704499"/>
    <lineage>
        <taxon>Bacteria</taxon>
        <taxon>Pseudomonadati</taxon>
        <taxon>Pseudomonadota</taxon>
        <taxon>Gammaproteobacteria</taxon>
        <taxon>Methylococcales</taxon>
        <taxon>Methylococcaceae</taxon>
        <taxon>Methylovulum</taxon>
    </lineage>
</organism>
<dbReference type="Pfam" id="PF02674">
    <property type="entry name" value="Colicin_V"/>
    <property type="match status" value="1"/>
</dbReference>
<dbReference type="InterPro" id="IPR003825">
    <property type="entry name" value="Colicin-V_CvpA"/>
</dbReference>
<dbReference type="PANTHER" id="PTHR36926">
    <property type="entry name" value="COLICIN V PRODUCTION PROTEIN"/>
    <property type="match status" value="1"/>
</dbReference>
<dbReference type="InterPro" id="IPR052719">
    <property type="entry name" value="CvpA-like"/>
</dbReference>
<protein>
    <submittedName>
        <fullName evidence="6">Colicin V production CvpA</fullName>
    </submittedName>
</protein>
<accession>A0A2S5CRT7</accession>
<comment type="subcellular location">
    <subcellularLocation>
        <location evidence="1">Membrane</location>
        <topology evidence="1">Multi-pass membrane protein</topology>
    </subcellularLocation>
</comment>
<evidence type="ECO:0000256" key="4">
    <source>
        <dbReference type="ARBA" id="ARBA00023136"/>
    </source>
</evidence>
<evidence type="ECO:0000256" key="5">
    <source>
        <dbReference type="SAM" id="Phobius"/>
    </source>
</evidence>
<name>A0A2S5CRT7_9GAMM</name>
<evidence type="ECO:0000313" key="7">
    <source>
        <dbReference type="Proteomes" id="UP000237423"/>
    </source>
</evidence>
<feature type="transmembrane region" description="Helical" evidence="5">
    <location>
        <begin position="64"/>
        <end position="85"/>
    </location>
</feature>
<feature type="transmembrane region" description="Helical" evidence="5">
    <location>
        <begin position="106"/>
        <end position="126"/>
    </location>
</feature>
<dbReference type="RefSeq" id="WP_103973194.1">
    <property type="nucleotide sequence ID" value="NZ_PGFZ01000001.1"/>
</dbReference>
<dbReference type="GO" id="GO:0009403">
    <property type="term" value="P:toxin biosynthetic process"/>
    <property type="evidence" value="ECO:0007669"/>
    <property type="project" value="InterPro"/>
</dbReference>
<gene>
    <name evidence="6" type="ORF">AADEFJLK_00521</name>
</gene>
<dbReference type="PANTHER" id="PTHR36926:SF1">
    <property type="entry name" value="COLICIN V PRODUCTION PROTEIN"/>
    <property type="match status" value="1"/>
</dbReference>
<reference evidence="6 7" key="1">
    <citation type="submission" date="2017-11" db="EMBL/GenBank/DDBJ databases">
        <title>Draft Genome Sequence of Methylobacter psychrotolerans Sph1T, an Obligate Methanotroph from Low-Temperature Environments.</title>
        <authorList>
            <person name="Oshkin I.Y."/>
            <person name="Miroshnikov K."/>
            <person name="Belova S.E."/>
            <person name="Korzhenkov A."/>
            <person name="Toshchakov S.V."/>
            <person name="Dedysh S.N."/>
        </authorList>
    </citation>
    <scope>NUCLEOTIDE SEQUENCE [LARGE SCALE GENOMIC DNA]</scope>
    <source>
        <strain evidence="6 7">Sph1</strain>
    </source>
</reference>
<evidence type="ECO:0000256" key="1">
    <source>
        <dbReference type="ARBA" id="ARBA00004141"/>
    </source>
</evidence>
<dbReference type="EMBL" id="PGFZ01000001">
    <property type="protein sequence ID" value="POZ53496.1"/>
    <property type="molecule type" value="Genomic_DNA"/>
</dbReference>
<evidence type="ECO:0000313" key="6">
    <source>
        <dbReference type="EMBL" id="POZ53496.1"/>
    </source>
</evidence>
<evidence type="ECO:0000256" key="2">
    <source>
        <dbReference type="ARBA" id="ARBA00022692"/>
    </source>
</evidence>
<feature type="transmembrane region" description="Helical" evidence="5">
    <location>
        <begin position="6"/>
        <end position="24"/>
    </location>
</feature>
<keyword evidence="2 5" id="KW-0812">Transmembrane</keyword>